<reference evidence="3 4" key="1">
    <citation type="submission" date="2019-09" db="EMBL/GenBank/DDBJ databases">
        <title>Screening of Novel Bioactive Compounds from Soil-Associated.</title>
        <authorList>
            <person name="Gong X."/>
        </authorList>
    </citation>
    <scope>NUCLEOTIDE SEQUENCE [LARGE SCALE GENOMIC DNA]</scope>
    <source>
        <strain evidence="3 4">Gxj-6</strain>
    </source>
</reference>
<evidence type="ECO:0000313" key="4">
    <source>
        <dbReference type="Proteomes" id="UP000327011"/>
    </source>
</evidence>
<dbReference type="Proteomes" id="UP000327011">
    <property type="component" value="Unassembled WGS sequence"/>
</dbReference>
<feature type="region of interest" description="Disordered" evidence="1">
    <location>
        <begin position="52"/>
        <end position="75"/>
    </location>
</feature>
<comment type="caution">
    <text evidence="3">The sequence shown here is derived from an EMBL/GenBank/DDBJ whole genome shotgun (WGS) entry which is preliminary data.</text>
</comment>
<dbReference type="SUPFAM" id="SSF50118">
    <property type="entry name" value="Cell growth inhibitor/plasmid maintenance toxic component"/>
    <property type="match status" value="1"/>
</dbReference>
<gene>
    <name evidence="3" type="ORF">F5972_12495</name>
</gene>
<dbReference type="InterPro" id="IPR015035">
    <property type="entry name" value="DUF1918"/>
</dbReference>
<name>A0A5J5K4R8_9ACTN</name>
<dbReference type="Pfam" id="PF08940">
    <property type="entry name" value="DUF1918"/>
    <property type="match status" value="1"/>
</dbReference>
<sequence length="75" mass="8578">MKAAVGDRLIIESLHLDGPRRKGVITALHHSDGSPPYVVRWLDEEHETLIFPGPDAHVEPRREHRREEEARPAAR</sequence>
<keyword evidence="4" id="KW-1185">Reference proteome</keyword>
<dbReference type="RefSeq" id="WP_150933632.1">
    <property type="nucleotide sequence ID" value="NZ_VYTZ01000004.1"/>
</dbReference>
<evidence type="ECO:0000256" key="1">
    <source>
        <dbReference type="SAM" id="MobiDB-lite"/>
    </source>
</evidence>
<dbReference type="EMBL" id="VYTZ01000004">
    <property type="protein sequence ID" value="KAA9379032.1"/>
    <property type="molecule type" value="Genomic_DNA"/>
</dbReference>
<proteinExistence type="predicted"/>
<feature type="compositionally biased region" description="Basic and acidic residues" evidence="1">
    <location>
        <begin position="56"/>
        <end position="75"/>
    </location>
</feature>
<feature type="domain" description="DUF1918" evidence="2">
    <location>
        <begin position="1"/>
        <end position="58"/>
    </location>
</feature>
<dbReference type="AlphaFoldDB" id="A0A5J5K4R8"/>
<dbReference type="Gene3D" id="2.30.30.440">
    <property type="entry name" value="Domain of unknown function DUF1918"/>
    <property type="match status" value="1"/>
</dbReference>
<evidence type="ECO:0000313" key="3">
    <source>
        <dbReference type="EMBL" id="KAA9379032.1"/>
    </source>
</evidence>
<organism evidence="3 4">
    <name type="scientific">Microbispora cellulosiformans</name>
    <dbReference type="NCBI Taxonomy" id="2614688"/>
    <lineage>
        <taxon>Bacteria</taxon>
        <taxon>Bacillati</taxon>
        <taxon>Actinomycetota</taxon>
        <taxon>Actinomycetes</taxon>
        <taxon>Streptosporangiales</taxon>
        <taxon>Streptosporangiaceae</taxon>
        <taxon>Microbispora</taxon>
    </lineage>
</organism>
<evidence type="ECO:0000259" key="2">
    <source>
        <dbReference type="Pfam" id="PF08940"/>
    </source>
</evidence>
<accession>A0A5J5K4R8</accession>
<protein>
    <submittedName>
        <fullName evidence="3">DUF1918 domain-containing protein</fullName>
    </submittedName>
</protein>